<dbReference type="PROSITE" id="PS50125">
    <property type="entry name" value="GUANYLATE_CYCLASE_2"/>
    <property type="match status" value="1"/>
</dbReference>
<comment type="caution">
    <text evidence="2">The sequence shown here is derived from an EMBL/GenBank/DDBJ whole genome shotgun (WGS) entry which is preliminary data.</text>
</comment>
<evidence type="ECO:0000313" key="2">
    <source>
        <dbReference type="EMBL" id="OGD76793.1"/>
    </source>
</evidence>
<dbReference type="PANTHER" id="PTHR43081">
    <property type="entry name" value="ADENYLATE CYCLASE, TERMINAL-DIFFERENTIATION SPECIFIC-RELATED"/>
    <property type="match status" value="1"/>
</dbReference>
<dbReference type="GO" id="GO:0035556">
    <property type="term" value="P:intracellular signal transduction"/>
    <property type="evidence" value="ECO:0007669"/>
    <property type="project" value="InterPro"/>
</dbReference>
<dbReference type="Pfam" id="PF00211">
    <property type="entry name" value="Guanylate_cyc"/>
    <property type="match status" value="1"/>
</dbReference>
<organism evidence="2 3">
    <name type="scientific">Candidatus Coatesbacteria bacterium RBG_13_66_14</name>
    <dbReference type="NCBI Taxonomy" id="1817816"/>
    <lineage>
        <taxon>Bacteria</taxon>
        <taxon>Candidatus Coatesiibacteriota</taxon>
    </lineage>
</organism>
<dbReference type="PANTHER" id="PTHR43081:SF1">
    <property type="entry name" value="ADENYLATE CYCLASE, TERMINAL-DIFFERENTIATION SPECIFIC"/>
    <property type="match status" value="1"/>
</dbReference>
<dbReference type="Proteomes" id="UP000177187">
    <property type="component" value="Unassembled WGS sequence"/>
</dbReference>
<dbReference type="InterPro" id="IPR001054">
    <property type="entry name" value="A/G_cyclase"/>
</dbReference>
<accession>A0A1F5FAZ1</accession>
<dbReference type="GO" id="GO:0004016">
    <property type="term" value="F:adenylate cyclase activity"/>
    <property type="evidence" value="ECO:0007669"/>
    <property type="project" value="UniProtKB-ARBA"/>
</dbReference>
<feature type="domain" description="Guanylate cyclase" evidence="1">
    <location>
        <begin position="14"/>
        <end position="141"/>
    </location>
</feature>
<dbReference type="AlphaFoldDB" id="A0A1F5FAZ1"/>
<reference evidence="2 3" key="1">
    <citation type="journal article" date="2016" name="Nat. Commun.">
        <title>Thousands of microbial genomes shed light on interconnected biogeochemical processes in an aquifer system.</title>
        <authorList>
            <person name="Anantharaman K."/>
            <person name="Brown C.T."/>
            <person name="Hug L.A."/>
            <person name="Sharon I."/>
            <person name="Castelle C.J."/>
            <person name="Probst A.J."/>
            <person name="Thomas B.C."/>
            <person name="Singh A."/>
            <person name="Wilkins M.J."/>
            <person name="Karaoz U."/>
            <person name="Brodie E.L."/>
            <person name="Williams K.H."/>
            <person name="Hubbard S.S."/>
            <person name="Banfield J.F."/>
        </authorList>
    </citation>
    <scope>NUCLEOTIDE SEQUENCE [LARGE SCALE GENOMIC DNA]</scope>
</reference>
<protein>
    <recommendedName>
        <fullName evidence="1">Guanylate cyclase domain-containing protein</fullName>
    </recommendedName>
</protein>
<dbReference type="EMBL" id="MFAF01000064">
    <property type="protein sequence ID" value="OGD76793.1"/>
    <property type="molecule type" value="Genomic_DNA"/>
</dbReference>
<dbReference type="STRING" id="1817816.A2Y64_07730"/>
<dbReference type="CDD" id="cd07302">
    <property type="entry name" value="CHD"/>
    <property type="match status" value="1"/>
</dbReference>
<evidence type="ECO:0000313" key="3">
    <source>
        <dbReference type="Proteomes" id="UP000177187"/>
    </source>
</evidence>
<dbReference type="GO" id="GO:0009190">
    <property type="term" value="P:cyclic nucleotide biosynthetic process"/>
    <property type="evidence" value="ECO:0007669"/>
    <property type="project" value="InterPro"/>
</dbReference>
<name>A0A1F5FAZ1_9BACT</name>
<proteinExistence type="predicted"/>
<evidence type="ECO:0000259" key="1">
    <source>
        <dbReference type="PROSITE" id="PS50125"/>
    </source>
</evidence>
<dbReference type="InterPro" id="IPR050697">
    <property type="entry name" value="Adenylyl/Guanylyl_Cyclase_3/4"/>
</dbReference>
<dbReference type="InterPro" id="IPR029787">
    <property type="entry name" value="Nucleotide_cyclase"/>
</dbReference>
<dbReference type="Gene3D" id="3.30.70.1230">
    <property type="entry name" value="Nucleotide cyclase"/>
    <property type="match status" value="1"/>
</dbReference>
<dbReference type="SUPFAM" id="SSF55073">
    <property type="entry name" value="Nucleotide cyclase"/>
    <property type="match status" value="1"/>
</dbReference>
<gene>
    <name evidence="2" type="ORF">A2Y64_07730</name>
</gene>
<sequence length="160" mass="16929">MDGDRLPDGRREVSVLFTDLEGFAELTEKLGDGRVAAVLADYYAAVGRIVEKHGGVVDKLIGDGVFATFNAVAALDDHRRITRKAGAEIIAEISGLDADGKPLRAAVYAASGPAEVRTFTAGGHTATTVIGRTVNRAGMAMRSPRYGSVTDADLEWNKLP</sequence>